<gene>
    <name evidence="1" type="ORF">GALL_293790</name>
</gene>
<sequence length="77" mass="8774">MPGSASPWSPRAILPKLEEIQSEGVQQACFYRGLHVLAGNYLSLRIGPGMARYNQKQSRHMRMQHKYNTDPAITLYL</sequence>
<dbReference type="AlphaFoldDB" id="A0A1J5RKQ1"/>
<proteinExistence type="predicted"/>
<evidence type="ECO:0000313" key="1">
    <source>
        <dbReference type="EMBL" id="OIQ88725.1"/>
    </source>
</evidence>
<accession>A0A1J5RKQ1</accession>
<comment type="caution">
    <text evidence="1">The sequence shown here is derived from an EMBL/GenBank/DDBJ whole genome shotgun (WGS) entry which is preliminary data.</text>
</comment>
<dbReference type="EMBL" id="MLJW01000360">
    <property type="protein sequence ID" value="OIQ88725.1"/>
    <property type="molecule type" value="Genomic_DNA"/>
</dbReference>
<name>A0A1J5RKQ1_9ZZZZ</name>
<protein>
    <submittedName>
        <fullName evidence="1">Uncharacterized protein</fullName>
    </submittedName>
</protein>
<organism evidence="1">
    <name type="scientific">mine drainage metagenome</name>
    <dbReference type="NCBI Taxonomy" id="410659"/>
    <lineage>
        <taxon>unclassified sequences</taxon>
        <taxon>metagenomes</taxon>
        <taxon>ecological metagenomes</taxon>
    </lineage>
</organism>
<reference evidence="1" key="1">
    <citation type="submission" date="2016-10" db="EMBL/GenBank/DDBJ databases">
        <title>Sequence of Gallionella enrichment culture.</title>
        <authorList>
            <person name="Poehlein A."/>
            <person name="Muehling M."/>
            <person name="Daniel R."/>
        </authorList>
    </citation>
    <scope>NUCLEOTIDE SEQUENCE</scope>
</reference>